<sequence>MKEINIVEIIKNKDKLEKHEGYLPIPILHWIDIGKWEIFLEKHDKKLY</sequence>
<dbReference type="RefSeq" id="WP_158005574.1">
    <property type="nucleotide sequence ID" value="NZ_FOAK01000006.1"/>
</dbReference>
<gene>
    <name evidence="1" type="ORF">SAMN05216439_1578</name>
</gene>
<evidence type="ECO:0000313" key="2">
    <source>
        <dbReference type="Proteomes" id="UP000199506"/>
    </source>
</evidence>
<dbReference type="Proteomes" id="UP000199506">
    <property type="component" value="Unassembled WGS sequence"/>
</dbReference>
<evidence type="ECO:0000313" key="1">
    <source>
        <dbReference type="EMBL" id="SEK86004.1"/>
    </source>
</evidence>
<dbReference type="EMBL" id="FOAK01000006">
    <property type="protein sequence ID" value="SEK86004.1"/>
    <property type="molecule type" value="Genomic_DNA"/>
</dbReference>
<accession>A0A1H7KHJ7</accession>
<organism evidence="1 2">
    <name type="scientific">Methanobrevibacter gottschalkii</name>
    <dbReference type="NCBI Taxonomy" id="190974"/>
    <lineage>
        <taxon>Archaea</taxon>
        <taxon>Methanobacteriati</taxon>
        <taxon>Methanobacteriota</taxon>
        <taxon>Methanomada group</taxon>
        <taxon>Methanobacteria</taxon>
        <taxon>Methanobacteriales</taxon>
        <taxon>Methanobacteriaceae</taxon>
        <taxon>Methanobrevibacter</taxon>
    </lineage>
</organism>
<name>A0A1H7KHJ7_9EURY</name>
<dbReference type="AlphaFoldDB" id="A0A1H7KHJ7"/>
<reference evidence="1 2" key="1">
    <citation type="submission" date="2016-10" db="EMBL/GenBank/DDBJ databases">
        <authorList>
            <person name="de Groot N.N."/>
        </authorList>
    </citation>
    <scope>NUCLEOTIDE SEQUENCE [LARGE SCALE GENOMIC DNA]</scope>
    <source>
        <strain evidence="1 2">DSM 11978</strain>
    </source>
</reference>
<proteinExistence type="predicted"/>
<protein>
    <submittedName>
        <fullName evidence="1">Uncharacterized protein</fullName>
    </submittedName>
</protein>